<keyword evidence="2" id="KW-1185">Reference proteome</keyword>
<evidence type="ECO:0000313" key="2">
    <source>
        <dbReference type="Proteomes" id="UP000324222"/>
    </source>
</evidence>
<gene>
    <name evidence="1" type="ORF">E2C01_098238</name>
</gene>
<protein>
    <submittedName>
        <fullName evidence="1">Uncharacterized protein</fullName>
    </submittedName>
</protein>
<reference evidence="1 2" key="1">
    <citation type="submission" date="2019-05" db="EMBL/GenBank/DDBJ databases">
        <title>Another draft genome of Portunus trituberculatus and its Hox gene families provides insights of decapod evolution.</title>
        <authorList>
            <person name="Jeong J.-H."/>
            <person name="Song I."/>
            <person name="Kim S."/>
            <person name="Choi T."/>
            <person name="Kim D."/>
            <person name="Ryu S."/>
            <person name="Kim W."/>
        </authorList>
    </citation>
    <scope>NUCLEOTIDE SEQUENCE [LARGE SCALE GENOMIC DNA]</scope>
    <source>
        <tissue evidence="1">Muscle</tissue>
    </source>
</reference>
<dbReference type="EMBL" id="VSRR010132452">
    <property type="protein sequence ID" value="MPD02642.1"/>
    <property type="molecule type" value="Genomic_DNA"/>
</dbReference>
<comment type="caution">
    <text evidence="1">The sequence shown here is derived from an EMBL/GenBank/DDBJ whole genome shotgun (WGS) entry which is preliminary data.</text>
</comment>
<organism evidence="1 2">
    <name type="scientific">Portunus trituberculatus</name>
    <name type="common">Swimming crab</name>
    <name type="synonym">Neptunus trituberculatus</name>
    <dbReference type="NCBI Taxonomy" id="210409"/>
    <lineage>
        <taxon>Eukaryota</taxon>
        <taxon>Metazoa</taxon>
        <taxon>Ecdysozoa</taxon>
        <taxon>Arthropoda</taxon>
        <taxon>Crustacea</taxon>
        <taxon>Multicrustacea</taxon>
        <taxon>Malacostraca</taxon>
        <taxon>Eumalacostraca</taxon>
        <taxon>Eucarida</taxon>
        <taxon>Decapoda</taxon>
        <taxon>Pleocyemata</taxon>
        <taxon>Brachyura</taxon>
        <taxon>Eubrachyura</taxon>
        <taxon>Portunoidea</taxon>
        <taxon>Portunidae</taxon>
        <taxon>Portuninae</taxon>
        <taxon>Portunus</taxon>
    </lineage>
</organism>
<name>A0A5B7JXB4_PORTR</name>
<dbReference type="Proteomes" id="UP000324222">
    <property type="component" value="Unassembled WGS sequence"/>
</dbReference>
<accession>A0A5B7JXB4</accession>
<proteinExistence type="predicted"/>
<dbReference type="AlphaFoldDB" id="A0A5B7JXB4"/>
<sequence length="109" mass="12261">MRNALKVAAPARFSVTLQAPGNVFAEWREGLATRQSGLKCWRLAGGEAGREHKTHDDKPTVAELLALMMLFGMTRLEESIKRRQEGEAHKECETKQTSRSLCSYDAVWL</sequence>
<evidence type="ECO:0000313" key="1">
    <source>
        <dbReference type="EMBL" id="MPD02642.1"/>
    </source>
</evidence>